<dbReference type="FunFam" id="3.40.50.720:FF:000336">
    <property type="entry name" value="Aldehyde reductase"/>
    <property type="match status" value="1"/>
</dbReference>
<evidence type="ECO:0000256" key="1">
    <source>
        <dbReference type="ARBA" id="ARBA00023002"/>
    </source>
</evidence>
<evidence type="ECO:0000256" key="2">
    <source>
        <dbReference type="ARBA" id="ARBA00023445"/>
    </source>
</evidence>
<dbReference type="Proteomes" id="UP000037755">
    <property type="component" value="Unassembled WGS sequence"/>
</dbReference>
<dbReference type="EMBL" id="LIYD01000005">
    <property type="protein sequence ID" value="KOS07413.1"/>
    <property type="molecule type" value="Genomic_DNA"/>
</dbReference>
<dbReference type="AlphaFoldDB" id="A0A0M8MB42"/>
<dbReference type="STRING" id="1202724.AM493_16215"/>
<dbReference type="GO" id="GO:0016616">
    <property type="term" value="F:oxidoreductase activity, acting on the CH-OH group of donors, NAD or NADP as acceptor"/>
    <property type="evidence" value="ECO:0007669"/>
    <property type="project" value="TreeGrafter"/>
</dbReference>
<protein>
    <submittedName>
        <fullName evidence="5">3-beta hydroxysteroid dehydrogenase</fullName>
    </submittedName>
</protein>
<keyword evidence="6" id="KW-1185">Reference proteome</keyword>
<gene>
    <name evidence="5" type="ORF">AM493_16215</name>
</gene>
<evidence type="ECO:0000259" key="4">
    <source>
        <dbReference type="Pfam" id="PF01370"/>
    </source>
</evidence>
<dbReference type="Gene3D" id="3.40.50.720">
    <property type="entry name" value="NAD(P)-binding Rossmann-like Domain"/>
    <property type="match status" value="1"/>
</dbReference>
<keyword evidence="3" id="KW-0472">Membrane</keyword>
<evidence type="ECO:0000313" key="6">
    <source>
        <dbReference type="Proteomes" id="UP000037755"/>
    </source>
</evidence>
<dbReference type="PANTHER" id="PTHR10366">
    <property type="entry name" value="NAD DEPENDENT EPIMERASE/DEHYDRATASE"/>
    <property type="match status" value="1"/>
</dbReference>
<dbReference type="InterPro" id="IPR050425">
    <property type="entry name" value="NAD(P)_dehydrat-like"/>
</dbReference>
<proteinExistence type="inferred from homology"/>
<dbReference type="SUPFAM" id="SSF51735">
    <property type="entry name" value="NAD(P)-binding Rossmann-fold domains"/>
    <property type="match status" value="1"/>
</dbReference>
<dbReference type="RefSeq" id="WP_054409072.1">
    <property type="nucleotide sequence ID" value="NZ_FOYA01000005.1"/>
</dbReference>
<organism evidence="5 6">
    <name type="scientific">Flavobacterium akiainvivens</name>
    <dbReference type="NCBI Taxonomy" id="1202724"/>
    <lineage>
        <taxon>Bacteria</taxon>
        <taxon>Pseudomonadati</taxon>
        <taxon>Bacteroidota</taxon>
        <taxon>Flavobacteriia</taxon>
        <taxon>Flavobacteriales</taxon>
        <taxon>Flavobacteriaceae</taxon>
        <taxon>Flavobacterium</taxon>
    </lineage>
</organism>
<comment type="caution">
    <text evidence="5">The sequence shown here is derived from an EMBL/GenBank/DDBJ whole genome shotgun (WGS) entry which is preliminary data.</text>
</comment>
<sequence>METDKTVLVTGGTGFIAVHIILNLLKQGYKVHTTVRNLNRAGELTEALKSAGITALDNLAFFEADLTKDTGWAEAVKGADYVLHVASPFIVSEPEDENELIVPAREGSLRVLKASRDAGVKRVVLTSSFAAIGYSNNTPGHVFTEADWTHPTAPIGAYIKSKTIAEMAAWDFIATEGNGLELSVINPVGVFGPAVGGITSASVDWVIKDILEGKVAQTFDFAFGAVDVRDVADIHITAMTHPGAAGQRFLATAEGAIAFYDVAKLIQKERPQYADKVQTFDKPDDSKYPILSNQKAVTVLGWQPRSKEEAVLASVDSLRG</sequence>
<feature type="domain" description="NAD-dependent epimerase/dehydratase" evidence="4">
    <location>
        <begin position="7"/>
        <end position="244"/>
    </location>
</feature>
<keyword evidence="1" id="KW-0560">Oxidoreductase</keyword>
<reference evidence="5 6" key="1">
    <citation type="submission" date="2015-08" db="EMBL/GenBank/DDBJ databases">
        <title>Whole genome sequence of Flavobacterium akiainvivens IK-1T, from decaying Wikstroemia oahuensis, an endemic Hawaiian shrub.</title>
        <authorList>
            <person name="Wan X."/>
            <person name="Hou S."/>
            <person name="Saito J."/>
            <person name="Donachie S."/>
        </authorList>
    </citation>
    <scope>NUCLEOTIDE SEQUENCE [LARGE SCALE GENOMIC DNA]</scope>
    <source>
        <strain evidence="5 6">IK-1</strain>
    </source>
</reference>
<dbReference type="PANTHER" id="PTHR10366:SF564">
    <property type="entry name" value="STEROL-4-ALPHA-CARBOXYLATE 3-DEHYDROGENASE, DECARBOXYLATING"/>
    <property type="match status" value="1"/>
</dbReference>
<evidence type="ECO:0000256" key="3">
    <source>
        <dbReference type="SAM" id="Phobius"/>
    </source>
</evidence>
<evidence type="ECO:0000313" key="5">
    <source>
        <dbReference type="EMBL" id="KOS07413.1"/>
    </source>
</evidence>
<keyword evidence="3" id="KW-0812">Transmembrane</keyword>
<dbReference type="OrthoDB" id="9778052at2"/>
<dbReference type="PATRIC" id="fig|1202724.3.peg.3368"/>
<dbReference type="Pfam" id="PF01370">
    <property type="entry name" value="Epimerase"/>
    <property type="match status" value="1"/>
</dbReference>
<keyword evidence="3" id="KW-1133">Transmembrane helix</keyword>
<comment type="similarity">
    <text evidence="2">Belongs to the NAD(P)-dependent epimerase/dehydratase family. Dihydroflavonol-4-reductase subfamily.</text>
</comment>
<accession>A0A0M8MB42</accession>
<name>A0A0M8MB42_9FLAO</name>
<dbReference type="InterPro" id="IPR001509">
    <property type="entry name" value="Epimerase_deHydtase"/>
</dbReference>
<dbReference type="CDD" id="cd05227">
    <property type="entry name" value="AR_SDR_e"/>
    <property type="match status" value="1"/>
</dbReference>
<dbReference type="InterPro" id="IPR036291">
    <property type="entry name" value="NAD(P)-bd_dom_sf"/>
</dbReference>
<feature type="transmembrane region" description="Helical" evidence="3">
    <location>
        <begin position="6"/>
        <end position="25"/>
    </location>
</feature>